<dbReference type="GO" id="GO:0008270">
    <property type="term" value="F:zinc ion binding"/>
    <property type="evidence" value="ECO:0007669"/>
    <property type="project" value="UniProtKB-KW"/>
</dbReference>
<dbReference type="Gene3D" id="1.10.287.110">
    <property type="entry name" value="DnaJ domain"/>
    <property type="match status" value="1"/>
</dbReference>
<feature type="zinc finger region" description="CR-type" evidence="5">
    <location>
        <begin position="205"/>
        <end position="288"/>
    </location>
</feature>
<keyword evidence="2" id="KW-0677">Repeat</keyword>
<dbReference type="GO" id="GO:0051082">
    <property type="term" value="F:unfolded protein binding"/>
    <property type="evidence" value="ECO:0007669"/>
    <property type="project" value="InterPro"/>
</dbReference>
<keyword evidence="10" id="KW-1185">Reference proteome</keyword>
<dbReference type="InterPro" id="IPR002939">
    <property type="entry name" value="DnaJ_C"/>
</dbReference>
<keyword evidence="4 5" id="KW-0862">Zinc</keyword>
<dbReference type="InterPro" id="IPR018253">
    <property type="entry name" value="DnaJ_domain_CS"/>
</dbReference>
<feature type="domain" description="CR-type" evidence="8">
    <location>
        <begin position="205"/>
        <end position="288"/>
    </location>
</feature>
<keyword evidence="1 5" id="KW-0479">Metal-binding</keyword>
<reference evidence="10" key="2">
    <citation type="submission" date="2009-11" db="EMBL/GenBank/DDBJ databases">
        <title>The Genome Sequence of Allomyces macrogynus strain ATCC 38327.</title>
        <authorList>
            <consortium name="The Broad Institute Genome Sequencing Platform"/>
            <person name="Russ C."/>
            <person name="Cuomo C."/>
            <person name="Shea T."/>
            <person name="Young S.K."/>
            <person name="Zeng Q."/>
            <person name="Koehrsen M."/>
            <person name="Haas B."/>
            <person name="Borodovsky M."/>
            <person name="Guigo R."/>
            <person name="Alvarado L."/>
            <person name="Berlin A."/>
            <person name="Borenstein D."/>
            <person name="Chen Z."/>
            <person name="Engels R."/>
            <person name="Freedman E."/>
            <person name="Gellesch M."/>
            <person name="Goldberg J."/>
            <person name="Griggs A."/>
            <person name="Gujja S."/>
            <person name="Heiman D."/>
            <person name="Hepburn T."/>
            <person name="Howarth C."/>
            <person name="Jen D."/>
            <person name="Larson L."/>
            <person name="Lewis B."/>
            <person name="Mehta T."/>
            <person name="Park D."/>
            <person name="Pearson M."/>
            <person name="Roberts A."/>
            <person name="Saif S."/>
            <person name="Shenoy N."/>
            <person name="Sisk P."/>
            <person name="Stolte C."/>
            <person name="Sykes S."/>
            <person name="Walk T."/>
            <person name="White J."/>
            <person name="Yandava C."/>
            <person name="Burger G."/>
            <person name="Gray M.W."/>
            <person name="Holland P.W.H."/>
            <person name="King N."/>
            <person name="Lang F.B.F."/>
            <person name="Roger A.J."/>
            <person name="Ruiz-Trillo I."/>
            <person name="Lander E."/>
            <person name="Nusbaum C."/>
        </authorList>
    </citation>
    <scope>NUCLEOTIDE SEQUENCE [LARGE SCALE GENOMIC DNA]</scope>
    <source>
        <strain evidence="10">ATCC 38327</strain>
    </source>
</reference>
<dbReference type="SUPFAM" id="SSF46565">
    <property type="entry name" value="Chaperone J-domain"/>
    <property type="match status" value="1"/>
</dbReference>
<dbReference type="Gene3D" id="2.10.230.10">
    <property type="entry name" value="Heat shock protein DnaJ, cysteine-rich domain"/>
    <property type="match status" value="1"/>
</dbReference>
<dbReference type="OMA" id="NIYESFF"/>
<dbReference type="SUPFAM" id="SSF57938">
    <property type="entry name" value="DnaJ/Hsp40 cysteine-rich domain"/>
    <property type="match status" value="1"/>
</dbReference>
<dbReference type="eggNOG" id="KOG0712">
    <property type="taxonomic scope" value="Eukaryota"/>
</dbReference>
<evidence type="ECO:0000256" key="3">
    <source>
        <dbReference type="ARBA" id="ARBA00022771"/>
    </source>
</evidence>
<feature type="domain" description="J" evidence="7">
    <location>
        <begin position="82"/>
        <end position="148"/>
    </location>
</feature>
<sequence length="429" mass="46751">MSASVATPSRRPTRTQHSTTCCKRVGPSCKPARTMADARSRSTAPARSRAPRPRSWRTLALFVAVLALLLLHLVSRVEAGEDYYKILGVERSATKRQIKSAYKKLAIKYHPDKNPDNKAEAEDKFIKISDAYSVLSDDEKRRLYDNYGEEGVKNGGGPGHHGGAHHDPFDMFNQFFHFQHASPGEKRGPDMIVPLTVTLDELYLGTQIDVDISKQTICPHCRGSGARSASDIGQCTGCAGRGVKLTRQMLAPGMFTTIQHVCDQCGGKGQVIKSACPVCGGTKVGRANSELTVVVERGMAAGHKIVFDREGDASPEYAAGNVVFELEQAPHGLFERDGVHLRMRATIGLVDALLGFERTITHMDGHVVKLKRTGVTQPGFIQVLDGEGMPIRDTPSAFGKLFVEYQVVFPAHLSEAEQQRIKAAFGQGA</sequence>
<dbReference type="GO" id="GO:0009408">
    <property type="term" value="P:response to heat"/>
    <property type="evidence" value="ECO:0007669"/>
    <property type="project" value="InterPro"/>
</dbReference>
<dbReference type="InterPro" id="IPR001305">
    <property type="entry name" value="HSP_DnaJ_Cys-rich_dom"/>
</dbReference>
<dbReference type="OrthoDB" id="550424at2759"/>
<dbReference type="CDD" id="cd06257">
    <property type="entry name" value="DnaJ"/>
    <property type="match status" value="1"/>
</dbReference>
<dbReference type="STRING" id="578462.A0A0L0T8C9"/>
<accession>A0A0L0T8C9</accession>
<dbReference type="EMBL" id="GG745369">
    <property type="protein sequence ID" value="KNE71068.1"/>
    <property type="molecule type" value="Genomic_DNA"/>
</dbReference>
<name>A0A0L0T8C9_ALLM3</name>
<gene>
    <name evidence="9" type="ORF">AMAG_15320</name>
</gene>
<dbReference type="InterPro" id="IPR001623">
    <property type="entry name" value="DnaJ_domain"/>
</dbReference>
<proteinExistence type="inferred from homology"/>
<dbReference type="Proteomes" id="UP000054350">
    <property type="component" value="Unassembled WGS sequence"/>
</dbReference>
<dbReference type="InterPro" id="IPR036410">
    <property type="entry name" value="HSP_DnaJ_Cys-rich_dom_sf"/>
</dbReference>
<dbReference type="AlphaFoldDB" id="A0A0L0T8C9"/>
<organism evidence="9 10">
    <name type="scientific">Allomyces macrogynus (strain ATCC 38327)</name>
    <name type="common">Allomyces javanicus var. macrogynus</name>
    <dbReference type="NCBI Taxonomy" id="578462"/>
    <lineage>
        <taxon>Eukaryota</taxon>
        <taxon>Fungi</taxon>
        <taxon>Fungi incertae sedis</taxon>
        <taxon>Blastocladiomycota</taxon>
        <taxon>Blastocladiomycetes</taxon>
        <taxon>Blastocladiales</taxon>
        <taxon>Blastocladiaceae</taxon>
        <taxon>Allomyces</taxon>
    </lineage>
</organism>
<dbReference type="PRINTS" id="PR00625">
    <property type="entry name" value="JDOMAIN"/>
</dbReference>
<dbReference type="Pfam" id="PF00684">
    <property type="entry name" value="DnaJ_CXXCXGXG"/>
    <property type="match status" value="1"/>
</dbReference>
<dbReference type="CDD" id="cd10747">
    <property type="entry name" value="DnaJ_C"/>
    <property type="match status" value="1"/>
</dbReference>
<evidence type="ECO:0000259" key="7">
    <source>
        <dbReference type="PROSITE" id="PS50076"/>
    </source>
</evidence>
<dbReference type="SUPFAM" id="SSF49493">
    <property type="entry name" value="HSP40/DnaJ peptide-binding domain"/>
    <property type="match status" value="2"/>
</dbReference>
<evidence type="ECO:0000256" key="2">
    <source>
        <dbReference type="ARBA" id="ARBA00022737"/>
    </source>
</evidence>
<evidence type="ECO:0000259" key="8">
    <source>
        <dbReference type="PROSITE" id="PS51188"/>
    </source>
</evidence>
<dbReference type="GO" id="GO:0006457">
    <property type="term" value="P:protein folding"/>
    <property type="evidence" value="ECO:0007669"/>
    <property type="project" value="InterPro"/>
</dbReference>
<evidence type="ECO:0000256" key="5">
    <source>
        <dbReference type="PROSITE-ProRule" id="PRU00546"/>
    </source>
</evidence>
<dbReference type="Pfam" id="PF00226">
    <property type="entry name" value="DnaJ"/>
    <property type="match status" value="1"/>
</dbReference>
<protein>
    <submittedName>
        <fullName evidence="9">Chaperone DnaJ</fullName>
    </submittedName>
</protein>
<reference evidence="9 10" key="1">
    <citation type="submission" date="2009-11" db="EMBL/GenBank/DDBJ databases">
        <title>Annotation of Allomyces macrogynus ATCC 38327.</title>
        <authorList>
            <consortium name="The Broad Institute Genome Sequencing Platform"/>
            <person name="Russ C."/>
            <person name="Cuomo C."/>
            <person name="Burger G."/>
            <person name="Gray M.W."/>
            <person name="Holland P.W.H."/>
            <person name="King N."/>
            <person name="Lang F.B.F."/>
            <person name="Roger A.J."/>
            <person name="Ruiz-Trillo I."/>
            <person name="Young S.K."/>
            <person name="Zeng Q."/>
            <person name="Gargeya S."/>
            <person name="Fitzgerald M."/>
            <person name="Haas B."/>
            <person name="Abouelleil A."/>
            <person name="Alvarado L."/>
            <person name="Arachchi H.M."/>
            <person name="Berlin A."/>
            <person name="Chapman S.B."/>
            <person name="Gearin G."/>
            <person name="Goldberg J."/>
            <person name="Griggs A."/>
            <person name="Gujja S."/>
            <person name="Hansen M."/>
            <person name="Heiman D."/>
            <person name="Howarth C."/>
            <person name="Larimer J."/>
            <person name="Lui A."/>
            <person name="MacDonald P.J.P."/>
            <person name="McCowen C."/>
            <person name="Montmayeur A."/>
            <person name="Murphy C."/>
            <person name="Neiman D."/>
            <person name="Pearson M."/>
            <person name="Priest M."/>
            <person name="Roberts A."/>
            <person name="Saif S."/>
            <person name="Shea T."/>
            <person name="Sisk P."/>
            <person name="Stolte C."/>
            <person name="Sykes S."/>
            <person name="Wortman J."/>
            <person name="Nusbaum C."/>
            <person name="Birren B."/>
        </authorList>
    </citation>
    <scope>NUCLEOTIDE SEQUENCE [LARGE SCALE GENOMIC DNA]</scope>
    <source>
        <strain evidence="9 10">ATCC 38327</strain>
    </source>
</reference>
<dbReference type="SMART" id="SM00271">
    <property type="entry name" value="DnaJ"/>
    <property type="match status" value="1"/>
</dbReference>
<evidence type="ECO:0000256" key="1">
    <source>
        <dbReference type="ARBA" id="ARBA00022723"/>
    </source>
</evidence>
<dbReference type="PROSITE" id="PS50076">
    <property type="entry name" value="DNAJ_2"/>
    <property type="match status" value="1"/>
</dbReference>
<evidence type="ECO:0000313" key="9">
    <source>
        <dbReference type="EMBL" id="KNE71068.1"/>
    </source>
</evidence>
<keyword evidence="3 5" id="KW-0863">Zinc-finger</keyword>
<evidence type="ECO:0000256" key="4">
    <source>
        <dbReference type="ARBA" id="ARBA00022833"/>
    </source>
</evidence>
<evidence type="ECO:0000256" key="6">
    <source>
        <dbReference type="SAM" id="MobiDB-lite"/>
    </source>
</evidence>
<dbReference type="InterPro" id="IPR012724">
    <property type="entry name" value="DnaJ"/>
</dbReference>
<dbReference type="GO" id="GO:0005524">
    <property type="term" value="F:ATP binding"/>
    <property type="evidence" value="ECO:0007669"/>
    <property type="project" value="InterPro"/>
</dbReference>
<dbReference type="HAMAP" id="MF_01152">
    <property type="entry name" value="DnaJ"/>
    <property type="match status" value="1"/>
</dbReference>
<dbReference type="PROSITE" id="PS51188">
    <property type="entry name" value="ZF_CR"/>
    <property type="match status" value="1"/>
</dbReference>
<evidence type="ECO:0000313" key="10">
    <source>
        <dbReference type="Proteomes" id="UP000054350"/>
    </source>
</evidence>
<dbReference type="PROSITE" id="PS00636">
    <property type="entry name" value="DNAJ_1"/>
    <property type="match status" value="1"/>
</dbReference>
<dbReference type="InterPro" id="IPR036869">
    <property type="entry name" value="J_dom_sf"/>
</dbReference>
<dbReference type="VEuPathDB" id="FungiDB:AMAG_15320"/>
<dbReference type="InterPro" id="IPR044713">
    <property type="entry name" value="DNJA1/2-like"/>
</dbReference>
<dbReference type="Pfam" id="PF01556">
    <property type="entry name" value="DnaJ_C"/>
    <property type="match status" value="1"/>
</dbReference>
<feature type="region of interest" description="Disordered" evidence="6">
    <location>
        <begin position="1"/>
        <end position="50"/>
    </location>
</feature>
<dbReference type="CDD" id="cd10719">
    <property type="entry name" value="DnaJ_zf"/>
    <property type="match status" value="1"/>
</dbReference>
<dbReference type="GO" id="GO:0030544">
    <property type="term" value="F:Hsp70 protein binding"/>
    <property type="evidence" value="ECO:0007669"/>
    <property type="project" value="InterPro"/>
</dbReference>
<dbReference type="Gene3D" id="2.60.260.20">
    <property type="entry name" value="Urease metallochaperone UreE, N-terminal domain"/>
    <property type="match status" value="2"/>
</dbReference>
<dbReference type="FunFam" id="2.10.230.10:FF:000001">
    <property type="entry name" value="DnaJ subfamily A member 2"/>
    <property type="match status" value="1"/>
</dbReference>
<dbReference type="PANTHER" id="PTHR43888">
    <property type="entry name" value="DNAJ-LIKE-2, ISOFORM A-RELATED"/>
    <property type="match status" value="1"/>
</dbReference>
<dbReference type="InterPro" id="IPR008971">
    <property type="entry name" value="HSP40/DnaJ_pept-bd"/>
</dbReference>
<dbReference type="FunFam" id="2.60.260.20:FF:000013">
    <property type="entry name" value="DnaJ subfamily B member 11"/>
    <property type="match status" value="1"/>
</dbReference>